<dbReference type="Gene3D" id="3.40.50.150">
    <property type="entry name" value="Vaccinia Virus protein VP39"/>
    <property type="match status" value="1"/>
</dbReference>
<keyword evidence="12" id="KW-1185">Reference proteome</keyword>
<reference evidence="11 12" key="1">
    <citation type="submission" date="2024-09" db="EMBL/GenBank/DDBJ databases">
        <title>Rethinking Asexuality: The Enigmatic Case of Functional Sexual Genes in Lepraria (Stereocaulaceae).</title>
        <authorList>
            <person name="Doellman M."/>
            <person name="Sun Y."/>
            <person name="Barcenas-Pena A."/>
            <person name="Lumbsch H.T."/>
            <person name="Grewe F."/>
        </authorList>
    </citation>
    <scope>NUCLEOTIDE SEQUENCE [LARGE SCALE GENOMIC DNA]</scope>
    <source>
        <strain evidence="11 12">Mercado 3170</strain>
    </source>
</reference>
<feature type="binding site" evidence="9">
    <location>
        <position position="37"/>
    </location>
    <ligand>
        <name>S-adenosyl-L-methionine</name>
        <dbReference type="ChEBI" id="CHEBI:59789"/>
    </ligand>
</feature>
<dbReference type="Proteomes" id="UP001590950">
    <property type="component" value="Unassembled WGS sequence"/>
</dbReference>
<dbReference type="EC" id="2.1.1.33" evidence="9"/>
<feature type="binding site" evidence="9">
    <location>
        <position position="250"/>
    </location>
    <ligand>
        <name>S-adenosyl-L-methionine</name>
        <dbReference type="ChEBI" id="CHEBI:59789"/>
    </ligand>
</feature>
<evidence type="ECO:0000256" key="6">
    <source>
        <dbReference type="ARBA" id="ARBA00022694"/>
    </source>
</evidence>
<dbReference type="InterPro" id="IPR003358">
    <property type="entry name" value="tRNA_(Gua-N-7)_MeTrfase_Trmb"/>
</dbReference>
<dbReference type="EMBL" id="JBEFKJ010000011">
    <property type="protein sequence ID" value="KAL2043366.1"/>
    <property type="molecule type" value="Genomic_DNA"/>
</dbReference>
<feature type="binding site" evidence="9">
    <location>
        <begin position="60"/>
        <end position="61"/>
    </location>
    <ligand>
        <name>S-adenosyl-L-methionine</name>
        <dbReference type="ChEBI" id="CHEBI:59789"/>
    </ligand>
</feature>
<sequence>MDWSPYYPAFMDPKAQNTALKGKATPLTKPVTIADIGCGFGGLLVALSPLLPEELILGLEIRTQVTEYVQDRISALRSQNSPPAIISTQRAPNQPSPLSQPYGSDSLGTKQYVISPSDGHNEPQLAATEASLKRITNIDKIKSWRDSDNALESWLLELTDAQLQELQGVDGIDSIEDNDITTSPDDSPSTVPAYTLASLLEPNAGMGKGTHNSSSRTQGPYQNISVLRANTMKFLPNFFTRGQLSTIFLCFPDPHFKARKHKARIVSATLCAEYAYVLRPGGCVYTITDVEELGKWMRDRFEAFGKYAGGVGLFERVEIPEEGREGEWEGRGREECRVGVLVRCIREETEEGKKVTRNGGRKFVSVWRRRDDPGWPDDA</sequence>
<keyword evidence="6 9" id="KW-0819">tRNA processing</keyword>
<evidence type="ECO:0000256" key="8">
    <source>
        <dbReference type="ARBA" id="ARBA00023242"/>
    </source>
</evidence>
<feature type="binding site" evidence="9">
    <location>
        <begin position="230"/>
        <end position="231"/>
    </location>
    <ligand>
        <name>S-adenosyl-L-methionine</name>
        <dbReference type="ChEBI" id="CHEBI:59789"/>
    </ligand>
</feature>
<dbReference type="InterPro" id="IPR025763">
    <property type="entry name" value="Trm8_euk"/>
</dbReference>
<evidence type="ECO:0000256" key="10">
    <source>
        <dbReference type="SAM" id="MobiDB-lite"/>
    </source>
</evidence>
<comment type="subunit">
    <text evidence="9">Forms a complex with TRM82.</text>
</comment>
<dbReference type="PROSITE" id="PS51625">
    <property type="entry name" value="SAM_MT_TRMB"/>
    <property type="match status" value="1"/>
</dbReference>
<dbReference type="InterPro" id="IPR029063">
    <property type="entry name" value="SAM-dependent_MTases_sf"/>
</dbReference>
<evidence type="ECO:0000256" key="7">
    <source>
        <dbReference type="ARBA" id="ARBA00022884"/>
    </source>
</evidence>
<accession>A0ABR4AET9</accession>
<evidence type="ECO:0000313" key="12">
    <source>
        <dbReference type="Proteomes" id="UP001590950"/>
    </source>
</evidence>
<protein>
    <recommendedName>
        <fullName evidence="9">tRNA (guanine-N(7)-)-methyltransferase</fullName>
        <ecNumber evidence="9">2.1.1.33</ecNumber>
    </recommendedName>
    <alternativeName>
        <fullName evidence="9">Transfer RNA methyltransferase 8</fullName>
    </alternativeName>
    <alternativeName>
        <fullName evidence="9">tRNA (guanine(46)-N(7))-methyltransferase</fullName>
    </alternativeName>
    <alternativeName>
        <fullName evidence="9">tRNA(m7G46)-methyltransferase</fullName>
    </alternativeName>
</protein>
<evidence type="ECO:0000256" key="9">
    <source>
        <dbReference type="HAMAP-Rule" id="MF_03055"/>
    </source>
</evidence>
<feature type="binding site" evidence="9">
    <location>
        <begin position="349"/>
        <end position="351"/>
    </location>
    <ligand>
        <name>S-adenosyl-L-methionine</name>
        <dbReference type="ChEBI" id="CHEBI:59789"/>
    </ligand>
</feature>
<name>A0ABR4AET9_9LECA</name>
<comment type="similarity">
    <text evidence="9">Belongs to the class I-like SAM-binding methyltransferase superfamily. TrmB family.</text>
</comment>
<dbReference type="PANTHER" id="PTHR23417:SF16">
    <property type="entry name" value="TRNA (GUANINE-N(7)-)-METHYLTRANSFERASE"/>
    <property type="match status" value="1"/>
</dbReference>
<organism evidence="11 12">
    <name type="scientific">Stereocaulon virgatum</name>
    <dbReference type="NCBI Taxonomy" id="373712"/>
    <lineage>
        <taxon>Eukaryota</taxon>
        <taxon>Fungi</taxon>
        <taxon>Dikarya</taxon>
        <taxon>Ascomycota</taxon>
        <taxon>Pezizomycotina</taxon>
        <taxon>Lecanoromycetes</taxon>
        <taxon>OSLEUM clade</taxon>
        <taxon>Lecanoromycetidae</taxon>
        <taxon>Lecanorales</taxon>
        <taxon>Lecanorineae</taxon>
        <taxon>Stereocaulaceae</taxon>
        <taxon>Stereocaulon</taxon>
    </lineage>
</organism>
<feature type="region of interest" description="Disordered" evidence="10">
    <location>
        <begin position="85"/>
        <end position="105"/>
    </location>
</feature>
<proteinExistence type="inferred from homology"/>
<keyword evidence="4 9" id="KW-0808">Transferase</keyword>
<keyword evidence="2 9" id="KW-0820">tRNA-binding</keyword>
<comment type="catalytic activity">
    <reaction evidence="1 9">
        <text>guanosine(46) in tRNA + S-adenosyl-L-methionine = N(7)-methylguanosine(46) in tRNA + S-adenosyl-L-homocysteine</text>
        <dbReference type="Rhea" id="RHEA:42708"/>
        <dbReference type="Rhea" id="RHEA-COMP:10188"/>
        <dbReference type="Rhea" id="RHEA-COMP:10189"/>
        <dbReference type="ChEBI" id="CHEBI:57856"/>
        <dbReference type="ChEBI" id="CHEBI:59789"/>
        <dbReference type="ChEBI" id="CHEBI:74269"/>
        <dbReference type="ChEBI" id="CHEBI:74480"/>
        <dbReference type="EC" id="2.1.1.33"/>
    </reaction>
</comment>
<evidence type="ECO:0000256" key="1">
    <source>
        <dbReference type="ARBA" id="ARBA00000142"/>
    </source>
</evidence>
<evidence type="ECO:0000313" key="11">
    <source>
        <dbReference type="EMBL" id="KAL2043366.1"/>
    </source>
</evidence>
<dbReference type="PANTHER" id="PTHR23417">
    <property type="entry name" value="3-DEOXY-D-MANNO-OCTULOSONIC-ACID TRANSFERASE/TRNA GUANINE-N 7 - -METHYLTRANSFERASE"/>
    <property type="match status" value="1"/>
</dbReference>
<comment type="subcellular location">
    <subcellularLocation>
        <location evidence="9">Nucleus</location>
    </subcellularLocation>
</comment>
<keyword evidence="5 9" id="KW-0949">S-adenosyl-L-methionine</keyword>
<comment type="pathway">
    <text evidence="9">tRNA modification; N(7)-methylguanine-tRNA biosynthesis.</text>
</comment>
<gene>
    <name evidence="9" type="primary">TRM8</name>
    <name evidence="11" type="ORF">N7G274_003672</name>
</gene>
<evidence type="ECO:0000256" key="2">
    <source>
        <dbReference type="ARBA" id="ARBA00022555"/>
    </source>
</evidence>
<evidence type="ECO:0000256" key="4">
    <source>
        <dbReference type="ARBA" id="ARBA00022679"/>
    </source>
</evidence>
<comment type="caution">
    <text evidence="11">The sequence shown here is derived from an EMBL/GenBank/DDBJ whole genome shotgun (WGS) entry which is preliminary data.</text>
</comment>
<comment type="function">
    <text evidence="9">Catalyzes the formation of N(7)-methylguanine at position 46 (m7G46) in tRNA.</text>
</comment>
<keyword evidence="7 9" id="KW-0694">RNA-binding</keyword>
<dbReference type="HAMAP" id="MF_03055">
    <property type="entry name" value="tRNA_methyltr_TrmB_euk"/>
    <property type="match status" value="1"/>
</dbReference>
<dbReference type="SUPFAM" id="SSF53335">
    <property type="entry name" value="S-adenosyl-L-methionine-dependent methyltransferases"/>
    <property type="match status" value="1"/>
</dbReference>
<evidence type="ECO:0000256" key="3">
    <source>
        <dbReference type="ARBA" id="ARBA00022603"/>
    </source>
</evidence>
<dbReference type="Pfam" id="PF02390">
    <property type="entry name" value="Methyltransf_4"/>
    <property type="match status" value="2"/>
</dbReference>
<feature type="active site" evidence="9">
    <location>
        <position position="253"/>
    </location>
</feature>
<keyword evidence="3 9" id="KW-0489">Methyltransferase</keyword>
<keyword evidence="8 9" id="KW-0539">Nucleus</keyword>
<evidence type="ECO:0000256" key="5">
    <source>
        <dbReference type="ARBA" id="ARBA00022691"/>
    </source>
</evidence>